<evidence type="ECO:0000256" key="1">
    <source>
        <dbReference type="SAM" id="Coils"/>
    </source>
</evidence>
<organism evidence="3 4">
    <name type="scientific">Oesophagostomum dentatum</name>
    <name type="common">Nodular worm</name>
    <dbReference type="NCBI Taxonomy" id="61180"/>
    <lineage>
        <taxon>Eukaryota</taxon>
        <taxon>Metazoa</taxon>
        <taxon>Ecdysozoa</taxon>
        <taxon>Nematoda</taxon>
        <taxon>Chromadorea</taxon>
        <taxon>Rhabditida</taxon>
        <taxon>Rhabditina</taxon>
        <taxon>Rhabditomorpha</taxon>
        <taxon>Strongyloidea</taxon>
        <taxon>Strongylidae</taxon>
        <taxon>Oesophagostomum</taxon>
    </lineage>
</organism>
<protein>
    <submittedName>
        <fullName evidence="3">Uncharacterized protein</fullName>
    </submittedName>
</protein>
<reference evidence="3 4" key="1">
    <citation type="submission" date="2014-03" db="EMBL/GenBank/DDBJ databases">
        <title>Draft genome of the hookworm Oesophagostomum dentatum.</title>
        <authorList>
            <person name="Mitreva M."/>
        </authorList>
    </citation>
    <scope>NUCLEOTIDE SEQUENCE [LARGE SCALE GENOMIC DNA]</scope>
    <source>
        <strain evidence="3 4">OD-Hann</strain>
    </source>
</reference>
<evidence type="ECO:0000256" key="2">
    <source>
        <dbReference type="SAM" id="MobiDB-lite"/>
    </source>
</evidence>
<feature type="compositionally biased region" description="Basic and acidic residues" evidence="2">
    <location>
        <begin position="78"/>
        <end position="87"/>
    </location>
</feature>
<feature type="region of interest" description="Disordered" evidence="2">
    <location>
        <begin position="425"/>
        <end position="476"/>
    </location>
</feature>
<gene>
    <name evidence="3" type="ORF">OESDEN_04061</name>
</gene>
<feature type="compositionally biased region" description="Polar residues" evidence="2">
    <location>
        <begin position="454"/>
        <end position="476"/>
    </location>
</feature>
<dbReference type="OrthoDB" id="5874745at2759"/>
<feature type="compositionally biased region" description="Polar residues" evidence="2">
    <location>
        <begin position="425"/>
        <end position="447"/>
    </location>
</feature>
<dbReference type="EMBL" id="KN549793">
    <property type="protein sequence ID" value="KHJ95984.1"/>
    <property type="molecule type" value="Genomic_DNA"/>
</dbReference>
<feature type="region of interest" description="Disordered" evidence="2">
    <location>
        <begin position="78"/>
        <end position="106"/>
    </location>
</feature>
<evidence type="ECO:0000313" key="4">
    <source>
        <dbReference type="Proteomes" id="UP000053660"/>
    </source>
</evidence>
<accession>A0A0B1TFE5</accession>
<evidence type="ECO:0000313" key="3">
    <source>
        <dbReference type="EMBL" id="KHJ95984.1"/>
    </source>
</evidence>
<dbReference type="AlphaFoldDB" id="A0A0B1TFE5"/>
<dbReference type="Proteomes" id="UP000053660">
    <property type="component" value="Unassembled WGS sequence"/>
</dbReference>
<keyword evidence="1" id="KW-0175">Coiled coil</keyword>
<sequence length="476" mass="52190">MTFPLHDLTGVVKTKEREAELMRYMGVNNLNFDIAKRHAPKDKGKPAFGLIKEGVFKAYPKGSSSSKTAVQERLIPDPERTKAKELATRANMKGEQGKEAEGSKTQTGNLESLVRLLSQSRADLLCSATDGHAIFESAERMTKEANDWIIEKICDLELLYETLDFLENKMKVAEKTIASSQENMRNARKILAQLTATDYKKTTPQTDSNTGDSNLAADAATAFYKLEQILPKIAPFVARSSLASTLIDSVTDQMRGIRKAVTEEVPRRALSEYNANVKNDNPKVTKTPLFMAKPAPHAAHYELFKKPRRKKFCSYIKLDPWPTEADSVNADPDAVSSSTILSAESTTLPLSDYHESARSRTPSKSSLQEGDLYAAFDAKKGASSDDHPPTAVGSRVCTSSAASACPTFEEAELIPNSNLLKESARSKGSSSLAGTSTTRTSVMNNQEYLEKNPLETSSTVTANTQYSDHAIEQNTQ</sequence>
<proteinExistence type="predicted"/>
<name>A0A0B1TFE5_OESDE</name>
<feature type="coiled-coil region" evidence="1">
    <location>
        <begin position="156"/>
        <end position="197"/>
    </location>
</feature>
<keyword evidence="4" id="KW-1185">Reference proteome</keyword>